<dbReference type="PROSITE" id="PS50901">
    <property type="entry name" value="FTSK"/>
    <property type="match status" value="1"/>
</dbReference>
<evidence type="ECO:0000256" key="4">
    <source>
        <dbReference type="ARBA" id="ARBA00022475"/>
    </source>
</evidence>
<keyword evidence="13" id="KW-0131">Cell cycle</keyword>
<dbReference type="PANTHER" id="PTHR22683">
    <property type="entry name" value="SPORULATION PROTEIN RELATED"/>
    <property type="match status" value="1"/>
</dbReference>
<evidence type="ECO:0000256" key="11">
    <source>
        <dbReference type="ARBA" id="ARBA00023125"/>
    </source>
</evidence>
<dbReference type="Gene3D" id="3.30.980.40">
    <property type="match status" value="1"/>
</dbReference>
<dbReference type="GO" id="GO:0003677">
    <property type="term" value="F:DNA binding"/>
    <property type="evidence" value="ECO:0007669"/>
    <property type="project" value="UniProtKB-KW"/>
</dbReference>
<dbReference type="GO" id="GO:0051301">
    <property type="term" value="P:cell division"/>
    <property type="evidence" value="ECO:0007669"/>
    <property type="project" value="UniProtKB-KW"/>
</dbReference>
<dbReference type="InterPro" id="IPR041027">
    <property type="entry name" value="FtsK_alpha"/>
</dbReference>
<dbReference type="PATRIC" id="fig|717774.3.peg.1396"/>
<evidence type="ECO:0000259" key="17">
    <source>
        <dbReference type="PROSITE" id="PS50901"/>
    </source>
</evidence>
<evidence type="ECO:0000256" key="7">
    <source>
        <dbReference type="ARBA" id="ARBA00022741"/>
    </source>
</evidence>
<feature type="region of interest" description="Disordered" evidence="15">
    <location>
        <begin position="371"/>
        <end position="472"/>
    </location>
</feature>
<evidence type="ECO:0000256" key="6">
    <source>
        <dbReference type="ARBA" id="ARBA00022692"/>
    </source>
</evidence>
<feature type="compositionally biased region" description="Basic and acidic residues" evidence="15">
    <location>
        <begin position="371"/>
        <end position="383"/>
    </location>
</feature>
<dbReference type="EMBL" id="CP002583">
    <property type="protein sequence ID" value="ADZ90620.1"/>
    <property type="molecule type" value="Genomic_DNA"/>
</dbReference>
<evidence type="ECO:0000256" key="14">
    <source>
        <dbReference type="PROSITE-ProRule" id="PRU00289"/>
    </source>
</evidence>
<keyword evidence="8" id="KW-0159">Chromosome partition</keyword>
<dbReference type="GO" id="GO:0007059">
    <property type="term" value="P:chromosome segregation"/>
    <property type="evidence" value="ECO:0007669"/>
    <property type="project" value="UniProtKB-KW"/>
</dbReference>
<feature type="compositionally biased region" description="Basic and acidic residues" evidence="15">
    <location>
        <begin position="410"/>
        <end position="422"/>
    </location>
</feature>
<proteinExistence type="inferred from homology"/>
<feature type="binding site" evidence="14">
    <location>
        <begin position="657"/>
        <end position="664"/>
    </location>
    <ligand>
        <name>ATP</name>
        <dbReference type="ChEBI" id="CHEBI:30616"/>
    </ligand>
</feature>
<keyword evidence="5 18" id="KW-0132">Cell division</keyword>
<evidence type="ECO:0000256" key="16">
    <source>
        <dbReference type="SAM" id="Phobius"/>
    </source>
</evidence>
<protein>
    <recommendedName>
        <fullName evidence="3">DNA translocase FtsK</fullName>
    </recommendedName>
</protein>
<dbReference type="Gene3D" id="1.10.10.10">
    <property type="entry name" value="Winged helix-like DNA-binding domain superfamily/Winged helix DNA-binding domain"/>
    <property type="match status" value="1"/>
</dbReference>
<evidence type="ECO:0000313" key="18">
    <source>
        <dbReference type="EMBL" id="ADZ90620.1"/>
    </source>
</evidence>
<dbReference type="FunFam" id="3.40.50.300:FF:000209">
    <property type="entry name" value="Cell division protein FtsK"/>
    <property type="match status" value="1"/>
</dbReference>
<evidence type="ECO:0000313" key="19">
    <source>
        <dbReference type="Proteomes" id="UP000001062"/>
    </source>
</evidence>
<keyword evidence="6 16" id="KW-0812">Transmembrane</keyword>
<dbReference type="RefSeq" id="WP_013660525.1">
    <property type="nucleotide sequence ID" value="NC_015276.1"/>
</dbReference>
<dbReference type="HOGENOM" id="CLU_001981_9_7_6"/>
<accession>F2JWE7</accession>
<evidence type="ECO:0000256" key="2">
    <source>
        <dbReference type="ARBA" id="ARBA00006474"/>
    </source>
</evidence>
<dbReference type="AlphaFoldDB" id="F2JWE7"/>
<dbReference type="SUPFAM" id="SSF52540">
    <property type="entry name" value="P-loop containing nucleoside triphosphate hydrolases"/>
    <property type="match status" value="1"/>
</dbReference>
<dbReference type="STRING" id="717774.Marme_1347"/>
<feature type="transmembrane region" description="Helical" evidence="16">
    <location>
        <begin position="106"/>
        <end position="128"/>
    </location>
</feature>
<dbReference type="GO" id="GO:0005524">
    <property type="term" value="F:ATP binding"/>
    <property type="evidence" value="ECO:0007669"/>
    <property type="project" value="UniProtKB-UniRule"/>
</dbReference>
<dbReference type="InterPro" id="IPR050206">
    <property type="entry name" value="FtsK/SpoIIIE/SftA"/>
</dbReference>
<evidence type="ECO:0000256" key="13">
    <source>
        <dbReference type="ARBA" id="ARBA00023306"/>
    </source>
</evidence>
<feature type="transmembrane region" description="Helical" evidence="16">
    <location>
        <begin position="161"/>
        <end position="180"/>
    </location>
</feature>
<sequence length="995" mass="108857">MSESRSESVRSPIWGTFSKQAAFIFALVVFAFFAFATYTYNPNDPGWFYSGADGVTRNSMGPVGALVADLSSAFFGSLFYSLPPLFLLVAFIIWRNPHQLLPLNNALLTTIGSVTYLSFGSSLCFLHTVGSDELQYGAGGILGSALGAALYHVIGYDGATLVSLALFLLAVTLVCQVYWLTVIERVGEVVLSLVARLSSKVSNLQEKRDQKRAEKEHVEKIEQDSSSGAVSDDVNELENELDVPAIERKRSRKIKLGANAKTTVVEPLDKGLDPAANESEQELEKAEKHSRFSIGKLFSKKDKRTSVTNESKEPNVDSLDFDSLDFDVDRIPDNDIELSNDLDAKGSLYAEGSLYADGAVDAKDTLYVEESRVETKEQHDLSDPKAALESLDIPAKSNAQSKRVQPMSEPRSEPLSEPDKRSVQHVKPAKQSDIDTNNPQETLESDLPWDSDNELSQDVTESKNLKEGHHRPAVRTLSEAKQLTNIEGPVSTSALTEKKEHKIYSLPDRAVLTKPTPKKGGYTEEQLLDLSELLEQRLADFGVKAEVVEVNPGPVITRFEIQPAPGVKVSRITNLAKDLARSLSVLSVRVVEVIAGKSTIGIEIPNQIRDTVFFSEVINTDIYDNATSPLTLSLGHDISGEAVVVDLAKMPHLLVAGTTGSGKSVGVNAMILSMLLKSTPDDVRMIMVDPKMLELSIYEGIPHLLTPVITDMKDAANGLRWSVDEMERRYKLMSKMGVRNIAGYNKKVQDAIDAGTPIEDPLWQPEEAMFSQDGVARTVPHLEPLPYIVIVVDEFADMMMIVGKKVEELIARIAQKARAAGIHLILATQRPSVDVITGLIKANIPTRMAFQVSSKIDSRTILDQGGADQLLGQGDMLYLPAGLPTPIRVHGAFVSDDEVHAVVEEWKARGEPEYINGVVANPEDLMGGDSSEDKDELYDQAVQIVIETRKASISSIQRRLKIGYNRAANLVEAMEAAGLVGPMGTNGQREVLIPE</sequence>
<keyword evidence="19" id="KW-1185">Reference proteome</keyword>
<gene>
    <name evidence="18" type="ordered locus">Marme_1347</name>
</gene>
<dbReference type="Pfam" id="PF09397">
    <property type="entry name" value="FtsK_gamma"/>
    <property type="match status" value="1"/>
</dbReference>
<feature type="transmembrane region" description="Helical" evidence="16">
    <location>
        <begin position="73"/>
        <end position="94"/>
    </location>
</feature>
<dbReference type="Proteomes" id="UP000001062">
    <property type="component" value="Chromosome"/>
</dbReference>
<dbReference type="SUPFAM" id="SSF46785">
    <property type="entry name" value="Winged helix' DNA-binding domain"/>
    <property type="match status" value="1"/>
</dbReference>
<dbReference type="InterPro" id="IPR025199">
    <property type="entry name" value="FtsK_4TM"/>
</dbReference>
<evidence type="ECO:0000256" key="1">
    <source>
        <dbReference type="ARBA" id="ARBA00004651"/>
    </source>
</evidence>
<evidence type="ECO:0000256" key="10">
    <source>
        <dbReference type="ARBA" id="ARBA00022989"/>
    </source>
</evidence>
<dbReference type="Pfam" id="PF01580">
    <property type="entry name" value="FtsK_SpoIIIE"/>
    <property type="match status" value="1"/>
</dbReference>
<evidence type="ECO:0000256" key="9">
    <source>
        <dbReference type="ARBA" id="ARBA00022840"/>
    </source>
</evidence>
<organism evidence="18 19">
    <name type="scientific">Marinomonas mediterranea (strain ATCC 700492 / JCM 21426 / NBRC 103028 / MMB-1)</name>
    <dbReference type="NCBI Taxonomy" id="717774"/>
    <lineage>
        <taxon>Bacteria</taxon>
        <taxon>Pseudomonadati</taxon>
        <taxon>Pseudomonadota</taxon>
        <taxon>Gammaproteobacteria</taxon>
        <taxon>Oceanospirillales</taxon>
        <taxon>Oceanospirillaceae</taxon>
        <taxon>Marinomonas</taxon>
    </lineage>
</organism>
<dbReference type="InterPro" id="IPR002543">
    <property type="entry name" value="FtsK_dom"/>
</dbReference>
<dbReference type="PANTHER" id="PTHR22683:SF41">
    <property type="entry name" value="DNA TRANSLOCASE FTSK"/>
    <property type="match status" value="1"/>
</dbReference>
<feature type="transmembrane region" description="Helical" evidence="16">
    <location>
        <begin position="134"/>
        <end position="154"/>
    </location>
</feature>
<keyword evidence="7 14" id="KW-0547">Nucleotide-binding</keyword>
<dbReference type="GO" id="GO:0005886">
    <property type="term" value="C:plasma membrane"/>
    <property type="evidence" value="ECO:0007669"/>
    <property type="project" value="UniProtKB-SubCell"/>
</dbReference>
<dbReference type="InterPro" id="IPR036390">
    <property type="entry name" value="WH_DNA-bd_sf"/>
</dbReference>
<evidence type="ECO:0000256" key="12">
    <source>
        <dbReference type="ARBA" id="ARBA00023136"/>
    </source>
</evidence>
<dbReference type="InterPro" id="IPR018541">
    <property type="entry name" value="Ftsk_gamma"/>
</dbReference>
<dbReference type="InterPro" id="IPR036388">
    <property type="entry name" value="WH-like_DNA-bd_sf"/>
</dbReference>
<dbReference type="OrthoDB" id="9807790at2"/>
<evidence type="ECO:0000256" key="3">
    <source>
        <dbReference type="ARBA" id="ARBA00020887"/>
    </source>
</evidence>
<name>F2JWE7_MARM1</name>
<evidence type="ECO:0000256" key="15">
    <source>
        <dbReference type="SAM" id="MobiDB-lite"/>
    </source>
</evidence>
<feature type="region of interest" description="Disordered" evidence="15">
    <location>
        <begin position="205"/>
        <end position="235"/>
    </location>
</feature>
<keyword evidence="12 16" id="KW-0472">Membrane</keyword>
<keyword evidence="9 14" id="KW-0067">ATP-binding</keyword>
<feature type="region of interest" description="Disordered" evidence="15">
    <location>
        <begin position="267"/>
        <end position="288"/>
    </location>
</feature>
<dbReference type="eggNOG" id="COG1674">
    <property type="taxonomic scope" value="Bacteria"/>
</dbReference>
<dbReference type="Gene3D" id="3.40.50.300">
    <property type="entry name" value="P-loop containing nucleotide triphosphate hydrolases"/>
    <property type="match status" value="1"/>
</dbReference>
<dbReference type="KEGG" id="mme:Marme_1347"/>
<comment type="similarity">
    <text evidence="2">Belongs to the FtsK/SpoIIIE/SftA family.</text>
</comment>
<dbReference type="Pfam" id="PF17854">
    <property type="entry name" value="FtsK_alpha"/>
    <property type="match status" value="1"/>
</dbReference>
<comment type="subcellular location">
    <subcellularLocation>
        <location evidence="1">Cell membrane</location>
        <topology evidence="1">Multi-pass membrane protein</topology>
    </subcellularLocation>
</comment>
<keyword evidence="10 16" id="KW-1133">Transmembrane helix</keyword>
<feature type="compositionally biased region" description="Acidic residues" evidence="15">
    <location>
        <begin position="443"/>
        <end position="455"/>
    </location>
</feature>
<evidence type="ECO:0000256" key="5">
    <source>
        <dbReference type="ARBA" id="ARBA00022618"/>
    </source>
</evidence>
<feature type="domain" description="FtsK" evidence="17">
    <location>
        <begin position="640"/>
        <end position="859"/>
    </location>
</feature>
<feature type="transmembrane region" description="Helical" evidence="16">
    <location>
        <begin position="21"/>
        <end position="40"/>
    </location>
</feature>
<dbReference type="SMART" id="SM00843">
    <property type="entry name" value="Ftsk_gamma"/>
    <property type="match status" value="1"/>
</dbReference>
<reference evidence="18 19" key="1">
    <citation type="journal article" date="2012" name="Stand. Genomic Sci.">
        <title>Complete genome sequence of the melanogenic marine bacterium Marinomonas mediterranea type strain (MMB-1(T)).</title>
        <authorList>
            <person name="Lucas-Elio P."/>
            <person name="Goodwin L."/>
            <person name="Woyke T."/>
            <person name="Pitluck S."/>
            <person name="Nolan M."/>
            <person name="Kyrpides N.C."/>
            <person name="Detter J.C."/>
            <person name="Copeland A."/>
            <person name="Teshima H."/>
            <person name="Bruce D."/>
            <person name="Detter C."/>
            <person name="Tapia R."/>
            <person name="Han S."/>
            <person name="Land M.L."/>
            <person name="Ivanova N."/>
            <person name="Mikhailova N."/>
            <person name="Johnston A.W."/>
            <person name="Sanchez-Amat A."/>
        </authorList>
    </citation>
    <scope>NUCLEOTIDE SEQUENCE [LARGE SCALE GENOMIC DNA]</scope>
    <source>
        <strain evidence="19">ATCC 700492 / JCM 21426 / NBRC 103028 / MMB-1</strain>
    </source>
</reference>
<keyword evidence="11" id="KW-0238">DNA-binding</keyword>
<dbReference type="InterPro" id="IPR027417">
    <property type="entry name" value="P-loop_NTPase"/>
</dbReference>
<feature type="compositionally biased region" description="Basic and acidic residues" evidence="15">
    <location>
        <begin position="205"/>
        <end position="223"/>
    </location>
</feature>
<dbReference type="Pfam" id="PF13491">
    <property type="entry name" value="FtsK_4TM"/>
    <property type="match status" value="1"/>
</dbReference>
<dbReference type="CDD" id="cd01127">
    <property type="entry name" value="TrwB_TraG_TraD_VirD4"/>
    <property type="match status" value="1"/>
</dbReference>
<keyword evidence="4" id="KW-1003">Cell membrane</keyword>
<evidence type="ECO:0000256" key="8">
    <source>
        <dbReference type="ARBA" id="ARBA00022829"/>
    </source>
</evidence>